<feature type="domain" description="Aminotransferase-like plant mobile" evidence="2">
    <location>
        <begin position="154"/>
        <end position="297"/>
    </location>
</feature>
<organism evidence="3">
    <name type="scientific">Fagus sylvatica</name>
    <name type="common">Beechnut</name>
    <dbReference type="NCBI Taxonomy" id="28930"/>
    <lineage>
        <taxon>Eukaryota</taxon>
        <taxon>Viridiplantae</taxon>
        <taxon>Streptophyta</taxon>
        <taxon>Embryophyta</taxon>
        <taxon>Tracheophyta</taxon>
        <taxon>Spermatophyta</taxon>
        <taxon>Magnoliopsida</taxon>
        <taxon>eudicotyledons</taxon>
        <taxon>Gunneridae</taxon>
        <taxon>Pentapetalae</taxon>
        <taxon>rosids</taxon>
        <taxon>fabids</taxon>
        <taxon>Fagales</taxon>
        <taxon>Fagaceae</taxon>
        <taxon>Fagus</taxon>
    </lineage>
</organism>
<protein>
    <recommendedName>
        <fullName evidence="2">Aminotransferase-like plant mobile domain-containing protein</fullName>
    </recommendedName>
</protein>
<dbReference type="PANTHER" id="PTHR46033">
    <property type="entry name" value="PROTEIN MAIN-LIKE 2"/>
    <property type="match status" value="1"/>
</dbReference>
<dbReference type="InterPro" id="IPR044824">
    <property type="entry name" value="MAIN-like"/>
</dbReference>
<accession>A0A2N9FD56</accession>
<feature type="region of interest" description="Disordered" evidence="1">
    <location>
        <begin position="552"/>
        <end position="594"/>
    </location>
</feature>
<name>A0A2N9FD56_FAGSY</name>
<evidence type="ECO:0000313" key="3">
    <source>
        <dbReference type="EMBL" id="SPC84821.1"/>
    </source>
</evidence>
<dbReference type="PANTHER" id="PTHR46033:SF16">
    <property type="entry name" value="AMINOTRANSFERASE-LIKE PLANT MOBILE DOMAIN-CONTAINING PROTEIN"/>
    <property type="match status" value="1"/>
</dbReference>
<evidence type="ECO:0000256" key="1">
    <source>
        <dbReference type="SAM" id="MobiDB-lite"/>
    </source>
</evidence>
<feature type="region of interest" description="Disordered" evidence="1">
    <location>
        <begin position="1"/>
        <end position="37"/>
    </location>
</feature>
<dbReference type="InterPro" id="IPR019557">
    <property type="entry name" value="AminoTfrase-like_pln_mobile"/>
</dbReference>
<sequence>MLDKGSRASSSIIPPTDSAPPLTPDEQSETPAAALAASTEAVVDVPVAPSSTLGEAVSVAPPSISGEANDPREGFVFPLVDPWYEIFHLFPCKSFDFPFRPEDWDWTVTGPKVVVNRAWVPCLDEISDLLIQNGDIQPVPINFEFPWTSEPFREVLRRWCPTTHTFFFAWGELTLTLEDIANHWMLLIFGELSPSGIKLYVEEEKIVVALRGYSSTRITGWPALFLHHEEVSVHRAAFIVYWLCKCIFGNSPYYIVNTLYIPLAVKISSGCCFPLTPMFLGHLYSQLDLLHDCEVEGGSCHILLAAFNTTVLHTFLWEQSVNYIFAAKDKAAAWNDVLLRPYGDDYPGFTCVSTLSRFNQPTSLIYDLQARDHQGLAYLSAVNLGWLPILSSIGFEYTPYYPQKVKRQFGLDQDVPIGPQEATPPSPSLAPFIKSRAFAHWEGKVTCVLIPGGHRFGFYTASMSVYWQRLAHAMIGYVNSGRSNKTPLSSHCKPQISSPCFSPPSQSAIAYGNSKKLSFTEWDEIRNSWIAYTTHLPEGRKESVNIVEERLIMPSKRGKGNKRDIPVDPTVEKDSKKPAHSPKKAPSKKTKKQPSSLWLLLPRLKGVATSSSKSKSATTPFSKLRLVQSSKKKKSVVPLSDVATHTRSKSGSKQCTSLVDLGGTVVVVEDSDTVGDDVPTSSSDRGDPLGYLPQIRVKTWEGVLQEPMASAGSAADADDVLEATELNVESADLTRHDLAIVTHVSHSFEHGHDDSDAVDSDAVPLSFSVPQMVLTSGVAGSGAPMAYPTVLLVRLLWLMSSPLLVKFLYLKEVRTQGFVRTEFAVDLVIAPEVYSNIDSAISDGVQAEGSSSPMAATLVGGEHLDNIGMGDAIHMSEEDVETGITGEITIASQLLRPIAGVGSSVGTGVVSGEVADFFREFDKRMPNPHPERHFWEFNGPLILAWKSVVQDLVEVGFDLGFMIKHLRQIAQRLFGKKISDEVQALQHQIALLQGSLAVLTAY</sequence>
<dbReference type="AlphaFoldDB" id="A0A2N9FD56"/>
<proteinExistence type="predicted"/>
<dbReference type="GO" id="GO:0010073">
    <property type="term" value="P:meristem maintenance"/>
    <property type="evidence" value="ECO:0007669"/>
    <property type="project" value="InterPro"/>
</dbReference>
<dbReference type="Pfam" id="PF10536">
    <property type="entry name" value="PMD"/>
    <property type="match status" value="1"/>
</dbReference>
<gene>
    <name evidence="3" type="ORF">FSB_LOCUS12703</name>
</gene>
<feature type="compositionally biased region" description="Basic and acidic residues" evidence="1">
    <location>
        <begin position="561"/>
        <end position="577"/>
    </location>
</feature>
<reference evidence="3" key="1">
    <citation type="submission" date="2018-02" db="EMBL/GenBank/DDBJ databases">
        <authorList>
            <person name="Cohen D.B."/>
            <person name="Kent A.D."/>
        </authorList>
    </citation>
    <scope>NUCLEOTIDE SEQUENCE</scope>
</reference>
<feature type="compositionally biased region" description="Basic residues" evidence="1">
    <location>
        <begin position="578"/>
        <end position="592"/>
    </location>
</feature>
<dbReference type="EMBL" id="OIVN01000735">
    <property type="protein sequence ID" value="SPC84821.1"/>
    <property type="molecule type" value="Genomic_DNA"/>
</dbReference>
<evidence type="ECO:0000259" key="2">
    <source>
        <dbReference type="Pfam" id="PF10536"/>
    </source>
</evidence>